<gene>
    <name evidence="1" type="ORF">METZ01_LOCUS368616</name>
</gene>
<feature type="non-terminal residue" evidence="1">
    <location>
        <position position="1"/>
    </location>
</feature>
<reference evidence="1" key="1">
    <citation type="submission" date="2018-05" db="EMBL/GenBank/DDBJ databases">
        <authorList>
            <person name="Lanie J.A."/>
            <person name="Ng W.-L."/>
            <person name="Kazmierczak K.M."/>
            <person name="Andrzejewski T.M."/>
            <person name="Davidsen T.M."/>
            <person name="Wayne K.J."/>
            <person name="Tettelin H."/>
            <person name="Glass J.I."/>
            <person name="Rusch D."/>
            <person name="Podicherti R."/>
            <person name="Tsui H.-C.T."/>
            <person name="Winkler M.E."/>
        </authorList>
    </citation>
    <scope>NUCLEOTIDE SEQUENCE</scope>
</reference>
<name>A0A382T1R6_9ZZZZ</name>
<organism evidence="1">
    <name type="scientific">marine metagenome</name>
    <dbReference type="NCBI Taxonomy" id="408172"/>
    <lineage>
        <taxon>unclassified sequences</taxon>
        <taxon>metagenomes</taxon>
        <taxon>ecological metagenomes</taxon>
    </lineage>
</organism>
<evidence type="ECO:0000313" key="1">
    <source>
        <dbReference type="EMBL" id="SVD15762.1"/>
    </source>
</evidence>
<protein>
    <submittedName>
        <fullName evidence="1">Uncharacterized protein</fullName>
    </submittedName>
</protein>
<dbReference type="AlphaFoldDB" id="A0A382T1R6"/>
<proteinExistence type="predicted"/>
<accession>A0A382T1R6</accession>
<dbReference type="EMBL" id="UINC01133060">
    <property type="protein sequence ID" value="SVD15762.1"/>
    <property type="molecule type" value="Genomic_DNA"/>
</dbReference>
<sequence length="22" mass="2407">LISLRTQGITNVESQSGIVIYD</sequence>